<evidence type="ECO:0000313" key="5">
    <source>
        <dbReference type="EMBL" id="GLC89501.1"/>
    </source>
</evidence>
<gene>
    <name evidence="5" type="primary">yvoA</name>
    <name evidence="5" type="ORF">LYSBPC_26280</name>
</gene>
<evidence type="ECO:0000256" key="2">
    <source>
        <dbReference type="ARBA" id="ARBA00023125"/>
    </source>
</evidence>
<dbReference type="Proteomes" id="UP001065593">
    <property type="component" value="Unassembled WGS sequence"/>
</dbReference>
<dbReference type="PRINTS" id="PR00035">
    <property type="entry name" value="HTHGNTR"/>
</dbReference>
<evidence type="ECO:0000256" key="1">
    <source>
        <dbReference type="ARBA" id="ARBA00023015"/>
    </source>
</evidence>
<dbReference type="Gene3D" id="1.10.10.10">
    <property type="entry name" value="Winged helix-like DNA-binding domain superfamily/Winged helix DNA-binding domain"/>
    <property type="match status" value="1"/>
</dbReference>
<keyword evidence="3" id="KW-0804">Transcription</keyword>
<dbReference type="SMART" id="SM00345">
    <property type="entry name" value="HTH_GNTR"/>
    <property type="match status" value="1"/>
</dbReference>
<dbReference type="Gene3D" id="3.40.1410.10">
    <property type="entry name" value="Chorismate lyase-like"/>
    <property type="match status" value="1"/>
</dbReference>
<evidence type="ECO:0000256" key="3">
    <source>
        <dbReference type="ARBA" id="ARBA00023163"/>
    </source>
</evidence>
<evidence type="ECO:0000259" key="4">
    <source>
        <dbReference type="PROSITE" id="PS50949"/>
    </source>
</evidence>
<feature type="domain" description="HTH gntR-type" evidence="4">
    <location>
        <begin position="10"/>
        <end position="78"/>
    </location>
</feature>
<organism evidence="5 6">
    <name type="scientific">Lysinibacillus piscis</name>
    <dbReference type="NCBI Taxonomy" id="2518931"/>
    <lineage>
        <taxon>Bacteria</taxon>
        <taxon>Bacillati</taxon>
        <taxon>Bacillota</taxon>
        <taxon>Bacilli</taxon>
        <taxon>Bacillales</taxon>
        <taxon>Bacillaceae</taxon>
        <taxon>Lysinibacillus</taxon>
    </lineage>
</organism>
<proteinExistence type="predicted"/>
<dbReference type="EMBL" id="BRZA01000003">
    <property type="protein sequence ID" value="GLC89501.1"/>
    <property type="molecule type" value="Genomic_DNA"/>
</dbReference>
<dbReference type="InterPro" id="IPR036390">
    <property type="entry name" value="WH_DNA-bd_sf"/>
</dbReference>
<dbReference type="Pfam" id="PF00392">
    <property type="entry name" value="GntR"/>
    <property type="match status" value="1"/>
</dbReference>
<dbReference type="PROSITE" id="PS50949">
    <property type="entry name" value="HTH_GNTR"/>
    <property type="match status" value="1"/>
</dbReference>
<comment type="caution">
    <text evidence="5">The sequence shown here is derived from an EMBL/GenBank/DDBJ whole genome shotgun (WGS) entry which is preliminary data.</text>
</comment>
<dbReference type="InterPro" id="IPR028978">
    <property type="entry name" value="Chorismate_lyase_/UTRA_dom_sf"/>
</dbReference>
<dbReference type="InterPro" id="IPR011663">
    <property type="entry name" value="UTRA"/>
</dbReference>
<dbReference type="InterPro" id="IPR050679">
    <property type="entry name" value="Bact_HTH_transcr_reg"/>
</dbReference>
<reference evidence="5" key="1">
    <citation type="submission" date="2022-08" db="EMBL/GenBank/DDBJ databases">
        <title>Draft genome sequence of Lysinibacillus sp. strain KH24.</title>
        <authorList>
            <person name="Kanbe H."/>
            <person name="Itoh H."/>
        </authorList>
    </citation>
    <scope>NUCLEOTIDE SEQUENCE</scope>
    <source>
        <strain evidence="5">KH24</strain>
    </source>
</reference>
<keyword evidence="1" id="KW-0805">Transcription regulation</keyword>
<protein>
    <submittedName>
        <fullName evidence="5">HTH-type transcriptional repressor YvoA</fullName>
    </submittedName>
</protein>
<dbReference type="SMART" id="SM00866">
    <property type="entry name" value="UTRA"/>
    <property type="match status" value="1"/>
</dbReference>
<keyword evidence="2" id="KW-0238">DNA-binding</keyword>
<dbReference type="Pfam" id="PF07702">
    <property type="entry name" value="UTRA"/>
    <property type="match status" value="1"/>
</dbReference>
<dbReference type="CDD" id="cd07377">
    <property type="entry name" value="WHTH_GntR"/>
    <property type="match status" value="1"/>
</dbReference>
<accession>A0ABQ5NMB7</accession>
<dbReference type="InterPro" id="IPR000524">
    <property type="entry name" value="Tscrpt_reg_HTH_GntR"/>
</dbReference>
<sequence length="249" mass="29026">MEIFKRQSNIPLYKQAYSWMKEKILNGDWEPGKQIPPEPVLSVDLGISRQTLRQAMQMLINEGFLYRQPGRGTFVQYSKSNYRLSYLYSFSEQMRELGKEPSSKIIDIKTNYRPSDAIANKLMLKDTGRVHKIVRLRLADGQPMSIERVYIDVNLCPDLHTKDLDRLSLYTILENEYKLQIKHGDISLQATMADEEQAALLQIPSGSPLLYMKCLTFLQNQRPAFLTLARYPYDKYLFTISMPRKNEEN</sequence>
<evidence type="ECO:0000313" key="6">
    <source>
        <dbReference type="Proteomes" id="UP001065593"/>
    </source>
</evidence>
<dbReference type="RefSeq" id="WP_264989299.1">
    <property type="nucleotide sequence ID" value="NZ_BRZA01000003.1"/>
</dbReference>
<dbReference type="PANTHER" id="PTHR44846">
    <property type="entry name" value="MANNOSYL-D-GLYCERATE TRANSPORT/METABOLISM SYSTEM REPRESSOR MNGR-RELATED"/>
    <property type="match status" value="1"/>
</dbReference>
<dbReference type="SUPFAM" id="SSF64288">
    <property type="entry name" value="Chorismate lyase-like"/>
    <property type="match status" value="1"/>
</dbReference>
<dbReference type="PANTHER" id="PTHR44846:SF1">
    <property type="entry name" value="MANNOSYL-D-GLYCERATE TRANSPORT_METABOLISM SYSTEM REPRESSOR MNGR-RELATED"/>
    <property type="match status" value="1"/>
</dbReference>
<dbReference type="InterPro" id="IPR036388">
    <property type="entry name" value="WH-like_DNA-bd_sf"/>
</dbReference>
<dbReference type="SUPFAM" id="SSF46785">
    <property type="entry name" value="Winged helix' DNA-binding domain"/>
    <property type="match status" value="1"/>
</dbReference>
<name>A0ABQ5NMB7_9BACI</name>
<keyword evidence="6" id="KW-1185">Reference proteome</keyword>